<evidence type="ECO:0000256" key="6">
    <source>
        <dbReference type="ARBA" id="ARBA00023136"/>
    </source>
</evidence>
<dbReference type="PANTHER" id="PTHR47234">
    <property type="match status" value="1"/>
</dbReference>
<dbReference type="RefSeq" id="WP_069947324.1">
    <property type="nucleotide sequence ID" value="NZ_CP014143.1"/>
</dbReference>
<evidence type="ECO:0000256" key="8">
    <source>
        <dbReference type="PROSITE-ProRule" id="PRU01360"/>
    </source>
</evidence>
<evidence type="ECO:0000256" key="9">
    <source>
        <dbReference type="RuleBase" id="RU003357"/>
    </source>
</evidence>
<dbReference type="Pfam" id="PF07715">
    <property type="entry name" value="Plug"/>
    <property type="match status" value="1"/>
</dbReference>
<evidence type="ECO:0000256" key="10">
    <source>
        <dbReference type="SAM" id="SignalP"/>
    </source>
</evidence>
<keyword evidence="10" id="KW-0732">Signal</keyword>
<keyword evidence="4 8" id="KW-0812">Transmembrane</keyword>
<feature type="domain" description="TonB-dependent receptor-like beta-barrel" evidence="11">
    <location>
        <begin position="363"/>
        <end position="783"/>
    </location>
</feature>
<dbReference type="GO" id="GO:0009279">
    <property type="term" value="C:cell outer membrane"/>
    <property type="evidence" value="ECO:0007669"/>
    <property type="project" value="UniProtKB-SubCell"/>
</dbReference>
<evidence type="ECO:0000259" key="11">
    <source>
        <dbReference type="Pfam" id="PF00593"/>
    </source>
</evidence>
<accession>A0A1C9W820</accession>
<evidence type="ECO:0000256" key="3">
    <source>
        <dbReference type="ARBA" id="ARBA00022452"/>
    </source>
</evidence>
<name>A0A1C9W820_9GAMM</name>
<dbReference type="STRING" id="1769779.AUP74_01865"/>
<comment type="subcellular location">
    <subcellularLocation>
        <location evidence="1 8">Cell outer membrane</location>
        <topology evidence="1 8">Multi-pass membrane protein</topology>
    </subcellularLocation>
</comment>
<feature type="domain" description="TonB-dependent receptor plug" evidence="12">
    <location>
        <begin position="47"/>
        <end position="168"/>
    </location>
</feature>
<gene>
    <name evidence="13" type="primary">pfeA</name>
    <name evidence="13" type="ORF">AUP74_01865</name>
</gene>
<keyword evidence="3 8" id="KW-1134">Transmembrane beta strand</keyword>
<evidence type="ECO:0000256" key="1">
    <source>
        <dbReference type="ARBA" id="ARBA00004571"/>
    </source>
</evidence>
<feature type="chain" id="PRO_5008895544" evidence="10">
    <location>
        <begin position="27"/>
        <end position="823"/>
    </location>
</feature>
<evidence type="ECO:0000313" key="13">
    <source>
        <dbReference type="EMBL" id="AOS97296.1"/>
    </source>
</evidence>
<dbReference type="PROSITE" id="PS52016">
    <property type="entry name" value="TONB_DEPENDENT_REC_3"/>
    <property type="match status" value="1"/>
</dbReference>
<comment type="similarity">
    <text evidence="8 9">Belongs to the TonB-dependent receptor family.</text>
</comment>
<dbReference type="PANTHER" id="PTHR47234:SF3">
    <property type="entry name" value="SECRETIN_TONB SHORT N-TERMINAL DOMAIN-CONTAINING PROTEIN"/>
    <property type="match status" value="1"/>
</dbReference>
<keyword evidence="14" id="KW-1185">Reference proteome</keyword>
<evidence type="ECO:0000313" key="14">
    <source>
        <dbReference type="Proteomes" id="UP000095672"/>
    </source>
</evidence>
<dbReference type="InterPro" id="IPR037066">
    <property type="entry name" value="Plug_dom_sf"/>
</dbReference>
<dbReference type="Gene3D" id="2.40.170.20">
    <property type="entry name" value="TonB-dependent receptor, beta-barrel domain"/>
    <property type="match status" value="1"/>
</dbReference>
<organism evidence="13 14">
    <name type="scientific">Microbulbifer aggregans</name>
    <dbReference type="NCBI Taxonomy" id="1769779"/>
    <lineage>
        <taxon>Bacteria</taxon>
        <taxon>Pseudomonadati</taxon>
        <taxon>Pseudomonadota</taxon>
        <taxon>Gammaproteobacteria</taxon>
        <taxon>Cellvibrionales</taxon>
        <taxon>Microbulbiferaceae</taxon>
        <taxon>Microbulbifer</taxon>
    </lineage>
</organism>
<evidence type="ECO:0000259" key="12">
    <source>
        <dbReference type="Pfam" id="PF07715"/>
    </source>
</evidence>
<dbReference type="Proteomes" id="UP000095672">
    <property type="component" value="Chromosome"/>
</dbReference>
<keyword evidence="13" id="KW-0675">Receptor</keyword>
<sequence length="823" mass="87910" precursor="true">MKTITRVHTPALLALAIAAVSSPVSAQDEIIEEVITIGTRVEGRSAADSAVPIDIITGEDFVNQGDSDLNSLLRNVVPSYNVNTQPISDAASLVRPANLRGLAPDHTLVLVNGKRRHRAAVIAWLGNGVSDGAQGPDISQIPAIALQQVEVLRDGAAAQYGSDAIAGVINFKLKDAPDGGALEVKAGQFYEGDGTQYTVSANYGMPFTSQGFANVSFEAGAQQDTDRSIQRNDAAALVAAGNTDVANPAQVWGRPEIKDDFKSVVNLGLELGGGREFYAFGNYGSKQVDGGFYFRNPETRSAVFADGDGNPLIGDLDPSNGLDSCAGFSHADALSSAECFSFQEIFPGGFTPRFGGEVTDLAGVTGVRGELENGWAYDVSASLGYNDVDFFIYNTVNASLGPQTPTAFNPGAYTQLEKNFNIDMVKGYEVGLASELSVATGLEWRDETFEITTGDQASYEIGPLAGQGFSAASNGFPGFGPLAGGQWSRTNRAAYVDLEADVVEGWLLGLALRFEDFDDFGSTTNGKLATNIDVTDNLAVRGSWSTGFRAPTPGQSNAFNVSTEFDLALNDLVNNGTIPSTNAVAKLRGGEPLDPEESTNWTIGAVFTVGPIDVTVDYFNIEVEGRIAPSQLYSLTQAEVDSLVASGVTSAANLQNFRFFTNDFDTTTTGVDIVATYSTDLIGDNTDISLAFNQTDTSVDSFTPETIDATRIRELEEGLPETRWNLSSNTTIGDWRMMARVSSYDDWFDSEDGQVYGGEMIVDAEVGYAFTEKASVILGAQNLLDQFPEENPGAADGVGNRYSQFSPFGFEGGFYYLRTRYEF</sequence>
<dbReference type="OrthoDB" id="9805434at2"/>
<dbReference type="InterPro" id="IPR000531">
    <property type="entry name" value="Beta-barrel_TonB"/>
</dbReference>
<keyword evidence="5 9" id="KW-0798">TonB box</keyword>
<dbReference type="InterPro" id="IPR036942">
    <property type="entry name" value="Beta-barrel_TonB_sf"/>
</dbReference>
<dbReference type="EMBL" id="CP014143">
    <property type="protein sequence ID" value="AOS97296.1"/>
    <property type="molecule type" value="Genomic_DNA"/>
</dbReference>
<dbReference type="PATRIC" id="fig|1769779.3.peg.1869"/>
<keyword evidence="2 8" id="KW-0813">Transport</keyword>
<evidence type="ECO:0000256" key="2">
    <source>
        <dbReference type="ARBA" id="ARBA00022448"/>
    </source>
</evidence>
<proteinExistence type="inferred from homology"/>
<dbReference type="Pfam" id="PF00593">
    <property type="entry name" value="TonB_dep_Rec_b-barrel"/>
    <property type="match status" value="1"/>
</dbReference>
<dbReference type="SUPFAM" id="SSF56935">
    <property type="entry name" value="Porins"/>
    <property type="match status" value="1"/>
</dbReference>
<keyword evidence="6 8" id="KW-0472">Membrane</keyword>
<dbReference type="InterPro" id="IPR039426">
    <property type="entry name" value="TonB-dep_rcpt-like"/>
</dbReference>
<protein>
    <submittedName>
        <fullName evidence="13">Ferric enterobactin receptor</fullName>
    </submittedName>
</protein>
<dbReference type="AlphaFoldDB" id="A0A1C9W820"/>
<dbReference type="KEGG" id="micc:AUP74_01865"/>
<dbReference type="Gene3D" id="2.170.130.10">
    <property type="entry name" value="TonB-dependent receptor, plug domain"/>
    <property type="match status" value="1"/>
</dbReference>
<reference evidence="14" key="1">
    <citation type="submission" date="2016-01" db="EMBL/GenBank/DDBJ databases">
        <title>Complete genome sequence of Microbulbifer sp. CCB-MM1, a halophile isolated from Matang Mangrove Forest, Perak.</title>
        <authorList>
            <person name="Moh T.H."/>
            <person name="Dinesh B."/>
            <person name="Lau N.-S."/>
            <person name="Go F."/>
            <person name="Alexander Chong S.-C."/>
        </authorList>
    </citation>
    <scope>NUCLEOTIDE SEQUENCE [LARGE SCALE GENOMIC DNA]</scope>
    <source>
        <strain evidence="14">CCB-MM1</strain>
    </source>
</reference>
<evidence type="ECO:0000256" key="7">
    <source>
        <dbReference type="ARBA" id="ARBA00023237"/>
    </source>
</evidence>
<keyword evidence="7 8" id="KW-0998">Cell outer membrane</keyword>
<evidence type="ECO:0000256" key="5">
    <source>
        <dbReference type="ARBA" id="ARBA00023077"/>
    </source>
</evidence>
<evidence type="ECO:0000256" key="4">
    <source>
        <dbReference type="ARBA" id="ARBA00022692"/>
    </source>
</evidence>
<dbReference type="InterPro" id="IPR012910">
    <property type="entry name" value="Plug_dom"/>
</dbReference>
<feature type="signal peptide" evidence="10">
    <location>
        <begin position="1"/>
        <end position="26"/>
    </location>
</feature>